<feature type="compositionally biased region" description="Basic and acidic residues" evidence="11">
    <location>
        <begin position="816"/>
        <end position="839"/>
    </location>
</feature>
<feature type="domain" description="Ig-like" evidence="13">
    <location>
        <begin position="23"/>
        <end position="120"/>
    </location>
</feature>
<dbReference type="SUPFAM" id="SSF49265">
    <property type="entry name" value="Fibronectin type III"/>
    <property type="match status" value="1"/>
</dbReference>
<protein>
    <submittedName>
        <fullName evidence="15">Fasciclin-2</fullName>
    </submittedName>
</protein>
<feature type="signal peptide" evidence="12">
    <location>
        <begin position="1"/>
        <end position="20"/>
    </location>
</feature>
<feature type="domain" description="Ig-like" evidence="13">
    <location>
        <begin position="139"/>
        <end position="195"/>
    </location>
</feature>
<accession>A0A8J4YAX1</accession>
<dbReference type="InterPro" id="IPR036179">
    <property type="entry name" value="Ig-like_dom_sf"/>
</dbReference>
<evidence type="ECO:0000256" key="8">
    <source>
        <dbReference type="ARBA" id="ARBA00023157"/>
    </source>
</evidence>
<evidence type="ECO:0000256" key="10">
    <source>
        <dbReference type="ARBA" id="ARBA00023319"/>
    </source>
</evidence>
<dbReference type="EMBL" id="JACEEZ010012922">
    <property type="protein sequence ID" value="KAG0720396.1"/>
    <property type="molecule type" value="Genomic_DNA"/>
</dbReference>
<dbReference type="GO" id="GO:0007156">
    <property type="term" value="P:homophilic cell adhesion via plasma membrane adhesion molecules"/>
    <property type="evidence" value="ECO:0007669"/>
    <property type="project" value="TreeGrafter"/>
</dbReference>
<feature type="region of interest" description="Disordered" evidence="11">
    <location>
        <begin position="1216"/>
        <end position="1266"/>
    </location>
</feature>
<feature type="domain" description="Ig-like" evidence="13">
    <location>
        <begin position="410"/>
        <end position="500"/>
    </location>
</feature>
<feature type="domain" description="Ig-like" evidence="13">
    <location>
        <begin position="308"/>
        <end position="405"/>
    </location>
</feature>
<dbReference type="GO" id="GO:0030424">
    <property type="term" value="C:axon"/>
    <property type="evidence" value="ECO:0007669"/>
    <property type="project" value="TreeGrafter"/>
</dbReference>
<dbReference type="CDD" id="cd00096">
    <property type="entry name" value="Ig"/>
    <property type="match status" value="2"/>
</dbReference>
<dbReference type="Proteomes" id="UP000770661">
    <property type="component" value="Unassembled WGS sequence"/>
</dbReference>
<comment type="caution">
    <text evidence="15">The sequence shown here is derived from an EMBL/GenBank/DDBJ whole genome shotgun (WGS) entry which is preliminary data.</text>
</comment>
<dbReference type="GO" id="GO:0007411">
    <property type="term" value="P:axon guidance"/>
    <property type="evidence" value="ECO:0007669"/>
    <property type="project" value="TreeGrafter"/>
</dbReference>
<keyword evidence="9" id="KW-0325">Glycoprotein</keyword>
<dbReference type="PANTHER" id="PTHR10075:SF100">
    <property type="entry name" value="FASCICLIN-2"/>
    <property type="match status" value="1"/>
</dbReference>
<dbReference type="InterPro" id="IPR003961">
    <property type="entry name" value="FN3_dom"/>
</dbReference>
<dbReference type="PROSITE" id="PS50853">
    <property type="entry name" value="FN3"/>
    <property type="match status" value="2"/>
</dbReference>
<keyword evidence="8" id="KW-1015">Disulfide bond</keyword>
<dbReference type="Pfam" id="PF07679">
    <property type="entry name" value="I-set"/>
    <property type="match status" value="2"/>
</dbReference>
<feature type="compositionally biased region" description="Polar residues" evidence="11">
    <location>
        <begin position="1299"/>
        <end position="1318"/>
    </location>
</feature>
<dbReference type="InterPro" id="IPR009138">
    <property type="entry name" value="Neural_cell_adh"/>
</dbReference>
<evidence type="ECO:0000256" key="7">
    <source>
        <dbReference type="ARBA" id="ARBA00023136"/>
    </source>
</evidence>
<reference evidence="15" key="1">
    <citation type="submission" date="2020-07" db="EMBL/GenBank/DDBJ databases">
        <title>The High-quality genome of the commercially important snow crab, Chionoecetes opilio.</title>
        <authorList>
            <person name="Jeong J.-H."/>
            <person name="Ryu S."/>
        </authorList>
    </citation>
    <scope>NUCLEOTIDE SEQUENCE</scope>
    <source>
        <strain evidence="15">MADBK_172401_WGS</strain>
        <tissue evidence="15">Digestive gland</tissue>
    </source>
</reference>
<keyword evidence="10" id="KW-0393">Immunoglobulin domain</keyword>
<dbReference type="InterPro" id="IPR013098">
    <property type="entry name" value="Ig_I-set"/>
</dbReference>
<feature type="compositionally biased region" description="Basic and acidic residues" evidence="11">
    <location>
        <begin position="1231"/>
        <end position="1245"/>
    </location>
</feature>
<keyword evidence="7" id="KW-0472">Membrane</keyword>
<feature type="domain" description="Ig-like" evidence="13">
    <location>
        <begin position="216"/>
        <end position="303"/>
    </location>
</feature>
<feature type="region of interest" description="Disordered" evidence="11">
    <location>
        <begin position="1095"/>
        <end position="1149"/>
    </location>
</feature>
<evidence type="ECO:0000256" key="4">
    <source>
        <dbReference type="ARBA" id="ARBA00022737"/>
    </source>
</evidence>
<dbReference type="InterPro" id="IPR013783">
    <property type="entry name" value="Ig-like_fold"/>
</dbReference>
<dbReference type="InterPro" id="IPR036116">
    <property type="entry name" value="FN3_sf"/>
</dbReference>
<dbReference type="InterPro" id="IPR007110">
    <property type="entry name" value="Ig-like_dom"/>
</dbReference>
<dbReference type="InterPro" id="IPR013151">
    <property type="entry name" value="Immunoglobulin_dom"/>
</dbReference>
<dbReference type="SMART" id="SM00408">
    <property type="entry name" value="IGc2"/>
    <property type="match status" value="5"/>
</dbReference>
<feature type="compositionally biased region" description="Basic and acidic residues" evidence="11">
    <location>
        <begin position="1111"/>
        <end position="1130"/>
    </location>
</feature>
<dbReference type="SMART" id="SM00409">
    <property type="entry name" value="IG"/>
    <property type="match status" value="5"/>
</dbReference>
<evidence type="ECO:0000256" key="9">
    <source>
        <dbReference type="ARBA" id="ARBA00023180"/>
    </source>
</evidence>
<dbReference type="GO" id="GO:0005886">
    <property type="term" value="C:plasma membrane"/>
    <property type="evidence" value="ECO:0007669"/>
    <property type="project" value="TreeGrafter"/>
</dbReference>
<feature type="domain" description="Fibronectin type-III" evidence="14">
    <location>
        <begin position="504"/>
        <end position="605"/>
    </location>
</feature>
<dbReference type="Pfam" id="PF00041">
    <property type="entry name" value="fn3"/>
    <property type="match status" value="2"/>
</dbReference>
<keyword evidence="16" id="KW-1185">Reference proteome</keyword>
<dbReference type="PRINTS" id="PR01838">
    <property type="entry name" value="NCAMFAMILY"/>
</dbReference>
<name>A0A8J4YAX1_CHIOP</name>
<evidence type="ECO:0000256" key="12">
    <source>
        <dbReference type="SAM" id="SignalP"/>
    </source>
</evidence>
<evidence type="ECO:0000256" key="1">
    <source>
        <dbReference type="ARBA" id="ARBA00004167"/>
    </source>
</evidence>
<gene>
    <name evidence="15" type="primary">FAS2_4</name>
    <name evidence="15" type="ORF">GWK47_048585</name>
</gene>
<feature type="chain" id="PRO_5035150839" evidence="12">
    <location>
        <begin position="21"/>
        <end position="1348"/>
    </location>
</feature>
<evidence type="ECO:0000256" key="2">
    <source>
        <dbReference type="ARBA" id="ARBA00022692"/>
    </source>
</evidence>
<feature type="domain" description="Fibronectin type-III" evidence="14">
    <location>
        <begin position="609"/>
        <end position="712"/>
    </location>
</feature>
<sequence length="1348" mass="149412">MADQRYLIFLSLVMLQVTVAQDPSLVILPDNILKGLGEGVYVSCSAEVDDADLVTEMSWTAPDGSRIAANNEQSVYTDEDGTPGSLNLVINNLREEDVGLYTCSATYAGNQNLEAKVEVESYMEIDFGDTPTHQTLLIGQEGKIKCTPMAKPAPRVDWYKRREPIKSEDNRIIQPDGILIPEVTEADEGTYRCRARVLELGSVRYIDIQVEVNIPPTIEMPPQNTTGKENEDATFECSAEGKPAPAYSWVDNENKPLENGDEQHVNSETGVLTLMNLRPEQSGEYRCTASNTAGEDFKSAFLQVYTKPKVEEFLNLTVSTGSDIAMRCVVSGSPAPHVIFKKESEATNYTDGINLDDRINVRQTEERGQKVGILEVKGGMRKDDGLYTCTAESSGGVTQRWGHITIEFTPTFEEQTTDTFWSWEQKPVNLTCLATSIPNATIQWYLRSQEIDYTDVNLQRLLMGPLGVLQVNPLSSSYYGIYTCEASNTHGSAKQDVELKEAHVPGPITSAKVTKKTATTLTWGLVDPPEFGGLPIQNYIVQYRENSQPWENAFEKEWTKDSTFSIDKLTPRATYVFRFAARNKVGDGEWGGEKSEEMPGHAEPEEPQIYGVPEEVTEIPYSSHYDLQWKVPLDNGMEINYFQIIYYQVDKKNGQWEAVGEKTTREVQYPGKSTYKIEGLESDVLYKIELRAHNDIGFSTPTEAVIKTAPDPLESSGKGSQSSVHLSSLAPSTTALAHGRDREVSPEQTGGPGGGIIAAIIIIVIIVVAVVVDVTCYCTRNIGLTALIAGKRGSKDKDKENMLEEGKNASGDTLTEEAREGTRLTEEKILPEKEPHSPSEKNIVIKSENQNEEKHEGNGQMKTEKEDLKPEQEQNSDKKESTEPTETTPMIQGRGLQALPGTAIEPPVWRGRREGLPAPPPPPSHHGTHSDVPCGEGLPGTEAAQPSKPVIVMYHKKNTEGNAHPINATRHDIFDTNGMSVMETSKSSSLLDQSYSDDSLYARPFDVGYRPTTATPGLPHLSHSQDELSLTPQATRREQHPGHHTPKARPMAASMEDIINSTSRSPRYTPGQREASFKVMNRFRLLGSREKLLQEPQSPRLGHTESTTRFGSKDAMNRDRTGGRDMPGKEKTRHQMGPWPKPRLKNSKQQNNDLGMQSFRVNSQEMLHDPLGLLHKRPQATPSVGSCSTHYQPTDAAPHQATARTAFRIAPYDDPVLPTPPIHHNNNNTRQDCEKPPSDSTDRALTRGPHPHTPGMWSVPSPPSPFPRLKTQAEDKTHMGRVAKVYMRDSVPHPVHSLSVDNLDNLDSSPDTLQSFHSNHQHPLPTTKSLNNLLDDSSLRSYGKPTLL</sequence>
<evidence type="ECO:0000256" key="11">
    <source>
        <dbReference type="SAM" id="MobiDB-lite"/>
    </source>
</evidence>
<evidence type="ECO:0000259" key="14">
    <source>
        <dbReference type="PROSITE" id="PS50853"/>
    </source>
</evidence>
<feature type="compositionally biased region" description="Basic and acidic residues" evidence="11">
    <location>
        <begin position="793"/>
        <end position="807"/>
    </location>
</feature>
<feature type="compositionally biased region" description="Low complexity" evidence="11">
    <location>
        <begin position="1329"/>
        <end position="1341"/>
    </location>
</feature>
<dbReference type="PANTHER" id="PTHR10075">
    <property type="entry name" value="BASIGIN RELATED"/>
    <property type="match status" value="1"/>
</dbReference>
<dbReference type="PROSITE" id="PS50835">
    <property type="entry name" value="IG_LIKE"/>
    <property type="match status" value="5"/>
</dbReference>
<keyword evidence="5" id="KW-0130">Cell adhesion</keyword>
<evidence type="ECO:0000256" key="5">
    <source>
        <dbReference type="ARBA" id="ARBA00022889"/>
    </source>
</evidence>
<dbReference type="Pfam" id="PF00047">
    <property type="entry name" value="ig"/>
    <property type="match status" value="1"/>
</dbReference>
<feature type="region of interest" description="Disordered" evidence="11">
    <location>
        <begin position="793"/>
        <end position="945"/>
    </location>
</feature>
<dbReference type="SMART" id="SM00060">
    <property type="entry name" value="FN3"/>
    <property type="match status" value="2"/>
</dbReference>
<dbReference type="GO" id="GO:0098632">
    <property type="term" value="F:cell-cell adhesion mediator activity"/>
    <property type="evidence" value="ECO:0007669"/>
    <property type="project" value="TreeGrafter"/>
</dbReference>
<comment type="subcellular location">
    <subcellularLocation>
        <location evidence="1">Membrane</location>
        <topology evidence="1">Single-pass membrane protein</topology>
    </subcellularLocation>
</comment>
<keyword evidence="6" id="KW-1133">Transmembrane helix</keyword>
<dbReference type="Pfam" id="PF13927">
    <property type="entry name" value="Ig_3"/>
    <property type="match status" value="2"/>
</dbReference>
<dbReference type="CDD" id="cd00063">
    <property type="entry name" value="FN3"/>
    <property type="match status" value="2"/>
</dbReference>
<evidence type="ECO:0000256" key="3">
    <source>
        <dbReference type="ARBA" id="ARBA00022729"/>
    </source>
</evidence>
<dbReference type="SUPFAM" id="SSF48726">
    <property type="entry name" value="Immunoglobulin"/>
    <property type="match status" value="5"/>
</dbReference>
<dbReference type="Gene3D" id="2.60.40.10">
    <property type="entry name" value="Immunoglobulins"/>
    <property type="match status" value="7"/>
</dbReference>
<organism evidence="15 16">
    <name type="scientific">Chionoecetes opilio</name>
    <name type="common">Atlantic snow crab</name>
    <name type="synonym">Cancer opilio</name>
    <dbReference type="NCBI Taxonomy" id="41210"/>
    <lineage>
        <taxon>Eukaryota</taxon>
        <taxon>Metazoa</taxon>
        <taxon>Ecdysozoa</taxon>
        <taxon>Arthropoda</taxon>
        <taxon>Crustacea</taxon>
        <taxon>Multicrustacea</taxon>
        <taxon>Malacostraca</taxon>
        <taxon>Eumalacostraca</taxon>
        <taxon>Eucarida</taxon>
        <taxon>Decapoda</taxon>
        <taxon>Pleocyemata</taxon>
        <taxon>Brachyura</taxon>
        <taxon>Eubrachyura</taxon>
        <taxon>Majoidea</taxon>
        <taxon>Majidae</taxon>
        <taxon>Chionoecetes</taxon>
    </lineage>
</organism>
<evidence type="ECO:0000313" key="15">
    <source>
        <dbReference type="EMBL" id="KAG0720396.1"/>
    </source>
</evidence>
<dbReference type="InterPro" id="IPR003599">
    <property type="entry name" value="Ig_sub"/>
</dbReference>
<dbReference type="FunFam" id="2.60.40.10:FF:000032">
    <property type="entry name" value="palladin isoform X1"/>
    <property type="match status" value="1"/>
</dbReference>
<evidence type="ECO:0000313" key="16">
    <source>
        <dbReference type="Proteomes" id="UP000770661"/>
    </source>
</evidence>
<keyword evidence="4" id="KW-0677">Repeat</keyword>
<dbReference type="InterPro" id="IPR003598">
    <property type="entry name" value="Ig_sub2"/>
</dbReference>
<evidence type="ECO:0000259" key="13">
    <source>
        <dbReference type="PROSITE" id="PS50835"/>
    </source>
</evidence>
<feature type="compositionally biased region" description="Basic and acidic residues" evidence="11">
    <location>
        <begin position="849"/>
        <end position="882"/>
    </location>
</feature>
<dbReference type="GO" id="GO:0070593">
    <property type="term" value="P:dendrite self-avoidance"/>
    <property type="evidence" value="ECO:0007669"/>
    <property type="project" value="TreeGrafter"/>
</dbReference>
<dbReference type="OrthoDB" id="10056271at2759"/>
<feature type="region of interest" description="Disordered" evidence="11">
    <location>
        <begin position="1296"/>
        <end position="1348"/>
    </location>
</feature>
<keyword evidence="3 12" id="KW-0732">Signal</keyword>
<keyword evidence="2" id="KW-0812">Transmembrane</keyword>
<proteinExistence type="predicted"/>
<evidence type="ECO:0000256" key="6">
    <source>
        <dbReference type="ARBA" id="ARBA00022989"/>
    </source>
</evidence>